<name>A0AAE4L329_9STRE</name>
<evidence type="ECO:0000256" key="1">
    <source>
        <dbReference type="ARBA" id="ARBA00004141"/>
    </source>
</evidence>
<proteinExistence type="predicted"/>
<feature type="transmembrane region" description="Helical" evidence="5">
    <location>
        <begin position="323"/>
        <end position="344"/>
    </location>
</feature>
<dbReference type="Proteomes" id="UP001180515">
    <property type="component" value="Unassembled WGS sequence"/>
</dbReference>
<comment type="subcellular location">
    <subcellularLocation>
        <location evidence="1">Membrane</location>
        <topology evidence="1">Multi-pass membrane protein</topology>
    </subcellularLocation>
</comment>
<reference evidence="6" key="1">
    <citation type="submission" date="2023-03" db="EMBL/GenBank/DDBJ databases">
        <authorList>
            <person name="Shen W."/>
            <person name="Cai J."/>
        </authorList>
    </citation>
    <scope>NUCLEOTIDE SEQUENCE</scope>
    <source>
        <strain evidence="6">P82-2</strain>
    </source>
</reference>
<feature type="transmembrane region" description="Helical" evidence="5">
    <location>
        <begin position="440"/>
        <end position="465"/>
    </location>
</feature>
<feature type="transmembrane region" description="Helical" evidence="5">
    <location>
        <begin position="83"/>
        <end position="104"/>
    </location>
</feature>
<feature type="transmembrane region" description="Helical" evidence="5">
    <location>
        <begin position="356"/>
        <end position="374"/>
    </location>
</feature>
<dbReference type="RefSeq" id="WP_311981883.1">
    <property type="nucleotide sequence ID" value="NZ_JARQAG010000001.1"/>
</dbReference>
<accession>A0AAE4L329</accession>
<dbReference type="AlphaFoldDB" id="A0AAE4L329"/>
<keyword evidence="2 5" id="KW-0812">Transmembrane</keyword>
<protein>
    <submittedName>
        <fullName evidence="6">Flippase</fullName>
    </submittedName>
</protein>
<dbReference type="CDD" id="cd13128">
    <property type="entry name" value="MATE_Wzx_like"/>
    <property type="match status" value="1"/>
</dbReference>
<evidence type="ECO:0000256" key="3">
    <source>
        <dbReference type="ARBA" id="ARBA00022989"/>
    </source>
</evidence>
<dbReference type="GO" id="GO:0016020">
    <property type="term" value="C:membrane"/>
    <property type="evidence" value="ECO:0007669"/>
    <property type="project" value="UniProtKB-SubCell"/>
</dbReference>
<dbReference type="PANTHER" id="PTHR43424:SF1">
    <property type="entry name" value="LOCUS PUTATIVE PROTEIN 1-RELATED"/>
    <property type="match status" value="1"/>
</dbReference>
<feature type="transmembrane region" description="Helical" evidence="5">
    <location>
        <begin position="139"/>
        <end position="158"/>
    </location>
</feature>
<dbReference type="Pfam" id="PF01943">
    <property type="entry name" value="Polysacc_synt"/>
    <property type="match status" value="1"/>
</dbReference>
<keyword evidence="3 5" id="KW-1133">Transmembrane helix</keyword>
<feature type="transmembrane region" description="Helical" evidence="5">
    <location>
        <begin position="207"/>
        <end position="223"/>
    </location>
</feature>
<feature type="transmembrane region" description="Helical" evidence="5">
    <location>
        <begin position="380"/>
        <end position="398"/>
    </location>
</feature>
<feature type="transmembrane region" description="Helical" evidence="5">
    <location>
        <begin position="287"/>
        <end position="311"/>
    </location>
</feature>
<keyword evidence="4 5" id="KW-0472">Membrane</keyword>
<dbReference type="InterPro" id="IPR052556">
    <property type="entry name" value="PolySynth_Transporter"/>
</dbReference>
<evidence type="ECO:0000313" key="6">
    <source>
        <dbReference type="EMBL" id="MDT2730993.1"/>
    </source>
</evidence>
<sequence>MKLVKNMLYNASFQLLALILPLITIPYISRVLTPDGVGINAFTLSIANYFTLAGALGINIYGNREIASYQTKRPERSKVFWELLYLRIFSVSVASAFYLVFIIFTNNWQHFYLIQGINLLATMVDISWYFVGIEDFKKIVVRNAVIKLTTVALTFILIKDKGDLGLYMFLVAFSMFLGNITVWPFMRREVDYVPFKKLQVFKHLKPALYLFLPQITMQIYLTLNKSMLGVLDSVAAAGYFDQSDKLIRVLFTIVTAIGGVFLPRLSSLFSEKKYQEAKYLTLKLLELSNAISLLMIAGTVAVSNSFATFFFGRDYVAVGPLMAVQSLMILMISYGNALGAQYLLASRRTRAYTGSAFAGLVINVIGNIILIPLWGALGAIISSVITEFVVSFYQAYALRDIFTITELTKGVWKYIIAAMVACPIMYYLDSILINSLVNYAFLSLVGTVIYVIGLWLLKANVFTLVKNVKLK</sequence>
<organism evidence="6 7">
    <name type="scientific">Streptococcus parauberis</name>
    <dbReference type="NCBI Taxonomy" id="1348"/>
    <lineage>
        <taxon>Bacteria</taxon>
        <taxon>Bacillati</taxon>
        <taxon>Bacillota</taxon>
        <taxon>Bacilli</taxon>
        <taxon>Lactobacillales</taxon>
        <taxon>Streptococcaceae</taxon>
        <taxon>Streptococcus</taxon>
    </lineage>
</organism>
<dbReference type="InterPro" id="IPR002797">
    <property type="entry name" value="Polysacc_synth"/>
</dbReference>
<dbReference type="EMBL" id="JARQAG010000001">
    <property type="protein sequence ID" value="MDT2730993.1"/>
    <property type="molecule type" value="Genomic_DNA"/>
</dbReference>
<gene>
    <name evidence="6" type="ORF">P7G31_01835</name>
</gene>
<feature type="transmembrane region" description="Helical" evidence="5">
    <location>
        <begin position="41"/>
        <end position="62"/>
    </location>
</feature>
<feature type="transmembrane region" description="Helical" evidence="5">
    <location>
        <begin position="410"/>
        <end position="428"/>
    </location>
</feature>
<feature type="transmembrane region" description="Helical" evidence="5">
    <location>
        <begin position="7"/>
        <end position="29"/>
    </location>
</feature>
<evidence type="ECO:0000256" key="4">
    <source>
        <dbReference type="ARBA" id="ARBA00023136"/>
    </source>
</evidence>
<feature type="transmembrane region" description="Helical" evidence="5">
    <location>
        <begin position="110"/>
        <end position="132"/>
    </location>
</feature>
<evidence type="ECO:0000313" key="7">
    <source>
        <dbReference type="Proteomes" id="UP001180515"/>
    </source>
</evidence>
<feature type="transmembrane region" description="Helical" evidence="5">
    <location>
        <begin position="246"/>
        <end position="266"/>
    </location>
</feature>
<evidence type="ECO:0000256" key="5">
    <source>
        <dbReference type="SAM" id="Phobius"/>
    </source>
</evidence>
<evidence type="ECO:0000256" key="2">
    <source>
        <dbReference type="ARBA" id="ARBA00022692"/>
    </source>
</evidence>
<comment type="caution">
    <text evidence="6">The sequence shown here is derived from an EMBL/GenBank/DDBJ whole genome shotgun (WGS) entry which is preliminary data.</text>
</comment>
<dbReference type="PANTHER" id="PTHR43424">
    <property type="entry name" value="LOCUS PUTATIVE PROTEIN 1-RELATED"/>
    <property type="match status" value="1"/>
</dbReference>
<feature type="transmembrane region" description="Helical" evidence="5">
    <location>
        <begin position="164"/>
        <end position="186"/>
    </location>
</feature>